<organism evidence="3 4">
    <name type="scientific">Sphingomonas turrisvirgatae</name>
    <dbReference type="NCBI Taxonomy" id="1888892"/>
    <lineage>
        <taxon>Bacteria</taxon>
        <taxon>Pseudomonadati</taxon>
        <taxon>Pseudomonadota</taxon>
        <taxon>Alphaproteobacteria</taxon>
        <taxon>Sphingomonadales</taxon>
        <taxon>Sphingomonadaceae</taxon>
        <taxon>Sphingomonas</taxon>
    </lineage>
</organism>
<sequence length="162" mass="17683">MKRHTKAGVAFLATCVAMAAGIYSQIRPVATERPSEPTAPTAATNAVEPQVPEQAPEEADQDEVKPDNLNATRDCLGTWTDGNSPELEIRMTPTEYFWQFDGKPVSQGSIKIQISSPNILLKFDGRTFGIDCGADAITVQSEPASEENGWIPRGDSWEMSRK</sequence>
<gene>
    <name evidence="3" type="ORF">BFL28_18965</name>
</gene>
<reference evidence="3 4" key="1">
    <citation type="submission" date="2016-08" db="EMBL/GenBank/DDBJ databases">
        <title>Draft genome of the agarase producing Sphingomonas sp. MCT13.</title>
        <authorList>
            <person name="D'Andrea M.M."/>
            <person name="Rossolini G.M."/>
            <person name="Thaller M.C."/>
        </authorList>
    </citation>
    <scope>NUCLEOTIDE SEQUENCE [LARGE SCALE GENOMIC DNA]</scope>
    <source>
        <strain evidence="3 4">MCT13</strain>
    </source>
</reference>
<feature type="region of interest" description="Disordered" evidence="1">
    <location>
        <begin position="31"/>
        <end position="86"/>
    </location>
</feature>
<name>A0A1E3LTM9_9SPHN</name>
<protein>
    <submittedName>
        <fullName evidence="3">Uncharacterized protein</fullName>
    </submittedName>
</protein>
<dbReference type="AlphaFoldDB" id="A0A1E3LTM9"/>
<evidence type="ECO:0000313" key="4">
    <source>
        <dbReference type="Proteomes" id="UP000094487"/>
    </source>
</evidence>
<dbReference type="EMBL" id="MDDS01000038">
    <property type="protein sequence ID" value="ODP37083.1"/>
    <property type="molecule type" value="Genomic_DNA"/>
</dbReference>
<keyword evidence="4" id="KW-1185">Reference proteome</keyword>
<feature type="chain" id="PRO_5009132115" evidence="2">
    <location>
        <begin position="20"/>
        <end position="162"/>
    </location>
</feature>
<accession>A0A1E3LTM9</accession>
<feature type="signal peptide" evidence="2">
    <location>
        <begin position="1"/>
        <end position="19"/>
    </location>
</feature>
<dbReference type="Proteomes" id="UP000094487">
    <property type="component" value="Unassembled WGS sequence"/>
</dbReference>
<proteinExistence type="predicted"/>
<evidence type="ECO:0000256" key="2">
    <source>
        <dbReference type="SAM" id="SignalP"/>
    </source>
</evidence>
<comment type="caution">
    <text evidence="3">The sequence shown here is derived from an EMBL/GenBank/DDBJ whole genome shotgun (WGS) entry which is preliminary data.</text>
</comment>
<evidence type="ECO:0000256" key="1">
    <source>
        <dbReference type="SAM" id="MobiDB-lite"/>
    </source>
</evidence>
<dbReference type="RefSeq" id="WP_069321185.1">
    <property type="nucleotide sequence ID" value="NZ_MDDS01000038.1"/>
</dbReference>
<feature type="region of interest" description="Disordered" evidence="1">
    <location>
        <begin position="141"/>
        <end position="162"/>
    </location>
</feature>
<keyword evidence="2" id="KW-0732">Signal</keyword>
<evidence type="ECO:0000313" key="3">
    <source>
        <dbReference type="EMBL" id="ODP37083.1"/>
    </source>
</evidence>